<dbReference type="InterPro" id="IPR029063">
    <property type="entry name" value="SAM-dependent_MTases_sf"/>
</dbReference>
<dbReference type="InterPro" id="IPR036390">
    <property type="entry name" value="WH_DNA-bd_sf"/>
</dbReference>
<dbReference type="InterPro" id="IPR001077">
    <property type="entry name" value="COMT_C"/>
</dbReference>
<protein>
    <submittedName>
        <fullName evidence="7">Uncharacterized protein</fullName>
    </submittedName>
</protein>
<dbReference type="STRING" id="1283841.A0A084R024"/>
<dbReference type="InParanoid" id="A0A084R024"/>
<dbReference type="OrthoDB" id="1535081at2759"/>
<evidence type="ECO:0000313" key="8">
    <source>
        <dbReference type="Proteomes" id="UP000028524"/>
    </source>
</evidence>
<feature type="active site" description="Proton acceptor" evidence="4">
    <location>
        <position position="246"/>
    </location>
</feature>
<dbReference type="Pfam" id="PF00891">
    <property type="entry name" value="Methyltransf_2"/>
    <property type="match status" value="1"/>
</dbReference>
<dbReference type="Pfam" id="PF08100">
    <property type="entry name" value="Dimerisation"/>
    <property type="match status" value="1"/>
</dbReference>
<evidence type="ECO:0000259" key="5">
    <source>
        <dbReference type="Pfam" id="PF00891"/>
    </source>
</evidence>
<gene>
    <name evidence="7" type="ORF">S40285_07972</name>
</gene>
<dbReference type="InterPro" id="IPR036388">
    <property type="entry name" value="WH-like_DNA-bd_sf"/>
</dbReference>
<evidence type="ECO:0000256" key="2">
    <source>
        <dbReference type="ARBA" id="ARBA00022679"/>
    </source>
</evidence>
<dbReference type="PANTHER" id="PTHR43712:SF17">
    <property type="entry name" value="O-METHYLTRANSFERASE"/>
    <property type="match status" value="1"/>
</dbReference>
<dbReference type="SUPFAM" id="SSF53335">
    <property type="entry name" value="S-adenosyl-L-methionine-dependent methyltransferases"/>
    <property type="match status" value="1"/>
</dbReference>
<accession>A0A084R024</accession>
<sequence>MLAAARICASLDIFNQLASDAKPKNATQLAEASGAEPRLLERFLKHLVNGNIVDEAGPGLFKANAVTRLYATPGATGVVVHMYEGTGMVLPGANEALRKTGYRMPADDSTSLFRLATGLDTDYFTWLNRPGNEASRDAFQKTMGFTAYGTKWFETLPLDEVLGGKNEVAPDAPLIVDVGGGYGQEMVAFHKAHPDRSGRLILQDLGPTIQRVDVAAISPVEATVHDFFAPQPVKGAKAYFLKRVLHDWDKGKCVAILRNLKEAMIPGYSKILVNDFVISDVGADWFSTGIDIMMMIALSAQERKEQEWREMVSEAGLKVHKVWSTEDADGKLIEIVAV</sequence>
<dbReference type="Proteomes" id="UP000028524">
    <property type="component" value="Unassembled WGS sequence"/>
</dbReference>
<keyword evidence="3" id="KW-0949">S-adenosyl-L-methionine</keyword>
<reference evidence="7 8" key="1">
    <citation type="journal article" date="2014" name="BMC Genomics">
        <title>Comparative genome sequencing reveals chemotype-specific gene clusters in the toxigenic black mold Stachybotrys.</title>
        <authorList>
            <person name="Semeiks J."/>
            <person name="Borek D."/>
            <person name="Otwinowski Z."/>
            <person name="Grishin N.V."/>
        </authorList>
    </citation>
    <scope>NUCLEOTIDE SEQUENCE [LARGE SCALE GENOMIC DNA]</scope>
    <source>
        <strain evidence="7 8">IBT 40285</strain>
    </source>
</reference>
<organism evidence="7 8">
    <name type="scientific">Stachybotrys chlorohalonatus (strain IBT 40285)</name>
    <dbReference type="NCBI Taxonomy" id="1283841"/>
    <lineage>
        <taxon>Eukaryota</taxon>
        <taxon>Fungi</taxon>
        <taxon>Dikarya</taxon>
        <taxon>Ascomycota</taxon>
        <taxon>Pezizomycotina</taxon>
        <taxon>Sordariomycetes</taxon>
        <taxon>Hypocreomycetidae</taxon>
        <taxon>Hypocreales</taxon>
        <taxon>Stachybotryaceae</taxon>
        <taxon>Stachybotrys</taxon>
    </lineage>
</organism>
<name>A0A084R024_STAC4</name>
<dbReference type="Gene3D" id="1.10.10.10">
    <property type="entry name" value="Winged helix-like DNA-binding domain superfamily/Winged helix DNA-binding domain"/>
    <property type="match status" value="1"/>
</dbReference>
<dbReference type="PROSITE" id="PS51683">
    <property type="entry name" value="SAM_OMT_II"/>
    <property type="match status" value="1"/>
</dbReference>
<dbReference type="HOGENOM" id="CLU_005533_5_1_1"/>
<dbReference type="PIRSF" id="PIRSF005739">
    <property type="entry name" value="O-mtase"/>
    <property type="match status" value="1"/>
</dbReference>
<evidence type="ECO:0000256" key="4">
    <source>
        <dbReference type="PIRSR" id="PIRSR005739-1"/>
    </source>
</evidence>
<feature type="domain" description="O-methyltransferase C-terminal" evidence="5">
    <location>
        <begin position="173"/>
        <end position="317"/>
    </location>
</feature>
<evidence type="ECO:0000259" key="6">
    <source>
        <dbReference type="Pfam" id="PF08100"/>
    </source>
</evidence>
<dbReference type="PANTHER" id="PTHR43712">
    <property type="entry name" value="PUTATIVE (AFU_ORTHOLOGUE AFUA_4G14580)-RELATED"/>
    <property type="match status" value="1"/>
</dbReference>
<dbReference type="GO" id="GO:0008171">
    <property type="term" value="F:O-methyltransferase activity"/>
    <property type="evidence" value="ECO:0007669"/>
    <property type="project" value="InterPro"/>
</dbReference>
<dbReference type="Gene3D" id="3.40.50.150">
    <property type="entry name" value="Vaccinia Virus protein VP39"/>
    <property type="match status" value="1"/>
</dbReference>
<dbReference type="AlphaFoldDB" id="A0A084R024"/>
<evidence type="ECO:0000256" key="3">
    <source>
        <dbReference type="ARBA" id="ARBA00022691"/>
    </source>
</evidence>
<keyword evidence="8" id="KW-1185">Reference proteome</keyword>
<dbReference type="GO" id="GO:0032259">
    <property type="term" value="P:methylation"/>
    <property type="evidence" value="ECO:0007669"/>
    <property type="project" value="UniProtKB-KW"/>
</dbReference>
<dbReference type="InterPro" id="IPR012967">
    <property type="entry name" value="COMT_dimerisation"/>
</dbReference>
<proteinExistence type="predicted"/>
<evidence type="ECO:0000256" key="1">
    <source>
        <dbReference type="ARBA" id="ARBA00022603"/>
    </source>
</evidence>
<dbReference type="InterPro" id="IPR016461">
    <property type="entry name" value="COMT-like"/>
</dbReference>
<evidence type="ECO:0000313" key="7">
    <source>
        <dbReference type="EMBL" id="KFA69559.1"/>
    </source>
</evidence>
<feature type="domain" description="O-methyltransferase dimerisation" evidence="6">
    <location>
        <begin position="9"/>
        <end position="72"/>
    </location>
</feature>
<keyword evidence="1" id="KW-0489">Methyltransferase</keyword>
<dbReference type="EMBL" id="KL659427">
    <property type="protein sequence ID" value="KFA69559.1"/>
    <property type="molecule type" value="Genomic_DNA"/>
</dbReference>
<dbReference type="SUPFAM" id="SSF46785">
    <property type="entry name" value="Winged helix' DNA-binding domain"/>
    <property type="match status" value="1"/>
</dbReference>
<keyword evidence="2" id="KW-0808">Transferase</keyword>